<dbReference type="AlphaFoldDB" id="A0A067MZQ5"/>
<feature type="signal peptide" evidence="3">
    <location>
        <begin position="1"/>
        <end position="20"/>
    </location>
</feature>
<dbReference type="PANTHER" id="PTHR31836:SF28">
    <property type="entry name" value="SRCR DOMAIN-CONTAINING PROTEIN-RELATED"/>
    <property type="match status" value="1"/>
</dbReference>
<dbReference type="SUPFAM" id="SSF50685">
    <property type="entry name" value="Barwin-like endoglucanases"/>
    <property type="match status" value="1"/>
</dbReference>
<dbReference type="CDD" id="cd22191">
    <property type="entry name" value="DPBB_RlpA_EXP_N-like"/>
    <property type="match status" value="1"/>
</dbReference>
<feature type="compositionally biased region" description="Low complexity" evidence="2">
    <location>
        <begin position="172"/>
        <end position="182"/>
    </location>
</feature>
<dbReference type="PANTHER" id="PTHR31836">
    <property type="match status" value="1"/>
</dbReference>
<evidence type="ECO:0000313" key="5">
    <source>
        <dbReference type="Proteomes" id="UP000027195"/>
    </source>
</evidence>
<dbReference type="STRING" id="930990.A0A067MZQ5"/>
<proteinExistence type="predicted"/>
<dbReference type="HOGENOM" id="CLU_1061697_0_0_1"/>
<protein>
    <recommendedName>
        <fullName evidence="6">RlpA-like protein double-psi beta-barrel domain-containing protein</fullName>
    </recommendedName>
</protein>
<dbReference type="Gene3D" id="2.40.40.10">
    <property type="entry name" value="RlpA-like domain"/>
    <property type="match status" value="1"/>
</dbReference>
<keyword evidence="5" id="KW-1185">Reference proteome</keyword>
<feature type="compositionally biased region" description="Polar residues" evidence="2">
    <location>
        <begin position="204"/>
        <end position="216"/>
    </location>
</feature>
<dbReference type="InParanoid" id="A0A067MZQ5"/>
<reference evidence="5" key="1">
    <citation type="journal article" date="2014" name="Proc. Natl. Acad. Sci. U.S.A.">
        <title>Extensive sampling of basidiomycete genomes demonstrates inadequacy of the white-rot/brown-rot paradigm for wood decay fungi.</title>
        <authorList>
            <person name="Riley R."/>
            <person name="Salamov A.A."/>
            <person name="Brown D.W."/>
            <person name="Nagy L.G."/>
            <person name="Floudas D."/>
            <person name="Held B.W."/>
            <person name="Levasseur A."/>
            <person name="Lombard V."/>
            <person name="Morin E."/>
            <person name="Otillar R."/>
            <person name="Lindquist E.A."/>
            <person name="Sun H."/>
            <person name="LaButti K.M."/>
            <person name="Schmutz J."/>
            <person name="Jabbour D."/>
            <person name="Luo H."/>
            <person name="Baker S.E."/>
            <person name="Pisabarro A.G."/>
            <person name="Walton J.D."/>
            <person name="Blanchette R.A."/>
            <person name="Henrissat B."/>
            <person name="Martin F."/>
            <person name="Cullen D."/>
            <person name="Hibbett D.S."/>
            <person name="Grigoriev I.V."/>
        </authorList>
    </citation>
    <scope>NUCLEOTIDE SEQUENCE [LARGE SCALE GENOMIC DNA]</scope>
    <source>
        <strain evidence="5">FD-172 SS1</strain>
    </source>
</reference>
<dbReference type="OrthoDB" id="406505at2759"/>
<dbReference type="InterPro" id="IPR051477">
    <property type="entry name" value="Expansin_CellWall"/>
</dbReference>
<keyword evidence="1 3" id="KW-0732">Signal</keyword>
<feature type="chain" id="PRO_5001641760" description="RlpA-like protein double-psi beta-barrel domain-containing protein" evidence="3">
    <location>
        <begin position="21"/>
        <end position="262"/>
    </location>
</feature>
<accession>A0A067MZQ5</accession>
<dbReference type="Proteomes" id="UP000027195">
    <property type="component" value="Unassembled WGS sequence"/>
</dbReference>
<sequence>MYALPALLLLALLHLRGLAARPTRASAASPRADAAVYQGQGTFFDPGQGACGSWAGRNDYIVALNQDQYGNVDAYSPDCYRMVHITNVANGRSANAIVQDACPTCPYGALDLSPSLFGALAESFDQGIIPLMWFYTDSTKDEQPSQPPPPPQPSQSQSQEQPHSPPSPSPASTPASSTSATPTPSPTYGPPIVTQAGGGVPTALPTSSVPGISNVSAPHAKAYSTTPTPAPSSVHGSRKSESGAIPPGPRHTLHTGLGAHPA</sequence>
<evidence type="ECO:0008006" key="6">
    <source>
        <dbReference type="Google" id="ProtNLM"/>
    </source>
</evidence>
<name>A0A067MZQ5_BOTB1</name>
<feature type="region of interest" description="Disordered" evidence="2">
    <location>
        <begin position="138"/>
        <end position="262"/>
    </location>
</feature>
<dbReference type="InterPro" id="IPR036908">
    <property type="entry name" value="RlpA-like_sf"/>
</dbReference>
<evidence type="ECO:0000256" key="3">
    <source>
        <dbReference type="SAM" id="SignalP"/>
    </source>
</evidence>
<evidence type="ECO:0000313" key="4">
    <source>
        <dbReference type="EMBL" id="KDQ21228.1"/>
    </source>
</evidence>
<evidence type="ECO:0000256" key="2">
    <source>
        <dbReference type="SAM" id="MobiDB-lite"/>
    </source>
</evidence>
<dbReference type="EMBL" id="KL198016">
    <property type="protein sequence ID" value="KDQ21228.1"/>
    <property type="molecule type" value="Genomic_DNA"/>
</dbReference>
<organism evidence="4 5">
    <name type="scientific">Botryobasidium botryosum (strain FD-172 SS1)</name>
    <dbReference type="NCBI Taxonomy" id="930990"/>
    <lineage>
        <taxon>Eukaryota</taxon>
        <taxon>Fungi</taxon>
        <taxon>Dikarya</taxon>
        <taxon>Basidiomycota</taxon>
        <taxon>Agaricomycotina</taxon>
        <taxon>Agaricomycetes</taxon>
        <taxon>Cantharellales</taxon>
        <taxon>Botryobasidiaceae</taxon>
        <taxon>Botryobasidium</taxon>
    </lineage>
</organism>
<gene>
    <name evidence="4" type="ORF">BOTBODRAFT_49904</name>
</gene>
<evidence type="ECO:0000256" key="1">
    <source>
        <dbReference type="ARBA" id="ARBA00022729"/>
    </source>
</evidence>